<accession>A0A1B7MMU2</accession>
<dbReference type="Pfam" id="PF08590">
    <property type="entry name" value="DUF1771"/>
    <property type="match status" value="1"/>
</dbReference>
<dbReference type="InterPro" id="IPR013899">
    <property type="entry name" value="DUF1771"/>
</dbReference>
<dbReference type="Proteomes" id="UP000092154">
    <property type="component" value="Unassembled WGS sequence"/>
</dbReference>
<protein>
    <recommendedName>
        <fullName evidence="1">DUF1771 domain-containing protein</fullName>
    </recommendedName>
</protein>
<keyword evidence="3" id="KW-1185">Reference proteome</keyword>
<dbReference type="InParanoid" id="A0A1B7MMU2"/>
<dbReference type="EMBL" id="KV448688">
    <property type="protein sequence ID" value="OAX33899.1"/>
    <property type="molecule type" value="Genomic_DNA"/>
</dbReference>
<feature type="domain" description="DUF1771" evidence="1">
    <location>
        <begin position="176"/>
        <end position="221"/>
    </location>
</feature>
<name>A0A1B7MMU2_9AGAM</name>
<organism evidence="2 3">
    <name type="scientific">Rhizopogon vinicolor AM-OR11-026</name>
    <dbReference type="NCBI Taxonomy" id="1314800"/>
    <lineage>
        <taxon>Eukaryota</taxon>
        <taxon>Fungi</taxon>
        <taxon>Dikarya</taxon>
        <taxon>Basidiomycota</taxon>
        <taxon>Agaricomycotina</taxon>
        <taxon>Agaricomycetes</taxon>
        <taxon>Agaricomycetidae</taxon>
        <taxon>Boletales</taxon>
        <taxon>Suillineae</taxon>
        <taxon>Rhizopogonaceae</taxon>
        <taxon>Rhizopogon</taxon>
    </lineage>
</organism>
<evidence type="ECO:0000313" key="3">
    <source>
        <dbReference type="Proteomes" id="UP000092154"/>
    </source>
</evidence>
<proteinExistence type="predicted"/>
<reference evidence="2 3" key="1">
    <citation type="submission" date="2016-06" db="EMBL/GenBank/DDBJ databases">
        <title>Comparative genomics of the ectomycorrhizal sister species Rhizopogon vinicolor and Rhizopogon vesiculosus (Basidiomycota: Boletales) reveals a divergence of the mating type B locus.</title>
        <authorList>
            <consortium name="DOE Joint Genome Institute"/>
            <person name="Mujic A.B."/>
            <person name="Kuo A."/>
            <person name="Tritt A."/>
            <person name="Lipzen A."/>
            <person name="Chen C."/>
            <person name="Johnson J."/>
            <person name="Sharma A."/>
            <person name="Barry K."/>
            <person name="Grigoriev I.V."/>
            <person name="Spatafora J.W."/>
        </authorList>
    </citation>
    <scope>NUCLEOTIDE SEQUENCE [LARGE SCALE GENOMIC DNA]</scope>
    <source>
        <strain evidence="2 3">AM-OR11-026</strain>
    </source>
</reference>
<dbReference type="AlphaFoldDB" id="A0A1B7MMU2"/>
<sequence>MPCRNHPSGTSQCPDARACWIHSSSSWHTPSYVTHLSHFQQSENLVPPDAPVTQPITYSPVRPDILLLFTHLFNAKQPPHPTIRIPLVIGPCEDDASLRLGGSGGSRTRKHFQQSEDLVPTDALVTQPITCSPVRPDVLPLFTHLFNIEQLPCPATVVASEVVMETLVIDPDEDHESLRFKARREGDRMSECLQQATNAYARNGKRLARELSLKGEAHKENTGTSQCPIEQAWYIPSGRTTMTLVDRPLKHKTYLRVLTASSPDIIVHDPKTRTN</sequence>
<gene>
    <name evidence="2" type="ORF">K503DRAFT_786158</name>
</gene>
<evidence type="ECO:0000259" key="1">
    <source>
        <dbReference type="Pfam" id="PF08590"/>
    </source>
</evidence>
<evidence type="ECO:0000313" key="2">
    <source>
        <dbReference type="EMBL" id="OAX33899.1"/>
    </source>
</evidence>